<dbReference type="CDD" id="cd00118">
    <property type="entry name" value="LysM"/>
    <property type="match status" value="1"/>
</dbReference>
<evidence type="ECO:0000259" key="1">
    <source>
        <dbReference type="PROSITE" id="PS51782"/>
    </source>
</evidence>
<evidence type="ECO:0000313" key="3">
    <source>
        <dbReference type="Proteomes" id="UP000598820"/>
    </source>
</evidence>
<keyword evidence="3" id="KW-1185">Reference proteome</keyword>
<accession>A0A927AMY6</accession>
<evidence type="ECO:0000313" key="2">
    <source>
        <dbReference type="EMBL" id="MBD2700754.1"/>
    </source>
</evidence>
<protein>
    <submittedName>
        <fullName evidence="2">LysM peptidoglycan-binding domain-containing protein</fullName>
    </submittedName>
</protein>
<dbReference type="AlphaFoldDB" id="A0A927AMY6"/>
<reference evidence="2" key="1">
    <citation type="submission" date="2020-09" db="EMBL/GenBank/DDBJ databases">
        <authorList>
            <person name="Kim M.K."/>
        </authorList>
    </citation>
    <scope>NUCLEOTIDE SEQUENCE</scope>
    <source>
        <strain evidence="2">BT702</strain>
    </source>
</reference>
<feature type="domain" description="LysM" evidence="1">
    <location>
        <begin position="210"/>
        <end position="257"/>
    </location>
</feature>
<organism evidence="2 3">
    <name type="scientific">Spirosoma profusum</name>
    <dbReference type="NCBI Taxonomy" id="2771354"/>
    <lineage>
        <taxon>Bacteria</taxon>
        <taxon>Pseudomonadati</taxon>
        <taxon>Bacteroidota</taxon>
        <taxon>Cytophagia</taxon>
        <taxon>Cytophagales</taxon>
        <taxon>Cytophagaceae</taxon>
        <taxon>Spirosoma</taxon>
    </lineage>
</organism>
<dbReference type="Pfam" id="PF19266">
    <property type="entry name" value="CIS_tube"/>
    <property type="match status" value="1"/>
</dbReference>
<dbReference type="RefSeq" id="WP_190886607.1">
    <property type="nucleotide sequence ID" value="NZ_JACWZY010000005.1"/>
</dbReference>
<sequence>MILDTLLAKGNLTKMTITALQPNPDPESKPVPSANPDDTFTVLVNPNTYRINYNLNYNRPQVPGTSSTPAQYVSSEPISIDFEILFDGTGVIPKQPSTNPLEGVPIAGAIAGGIAGITGGDKPYDVAKQIKTFTQLVYEYNGDQHHPKRVQISWGNLVFFGALKSLSYQFKLFGPDGTPLRAVATVSFESHLPDFLREAITQPSSPDLTHLRTVQEGDTLPLMCYRIYGDSTYYLAVAKANNLLNFRRIDVGQKLFFPPLDATKP</sequence>
<dbReference type="Gene3D" id="3.10.350.10">
    <property type="entry name" value="LysM domain"/>
    <property type="match status" value="1"/>
</dbReference>
<name>A0A927AMY6_9BACT</name>
<dbReference type="EMBL" id="JACWZY010000005">
    <property type="protein sequence ID" value="MBD2700754.1"/>
    <property type="molecule type" value="Genomic_DNA"/>
</dbReference>
<dbReference type="InterPro" id="IPR018392">
    <property type="entry name" value="LysM"/>
</dbReference>
<dbReference type="Proteomes" id="UP000598820">
    <property type="component" value="Unassembled WGS sequence"/>
</dbReference>
<gene>
    <name evidence="2" type="ORF">IC229_08905</name>
</gene>
<dbReference type="PROSITE" id="PS51782">
    <property type="entry name" value="LYSM"/>
    <property type="match status" value="1"/>
</dbReference>
<proteinExistence type="predicted"/>
<dbReference type="InterPro" id="IPR036779">
    <property type="entry name" value="LysM_dom_sf"/>
</dbReference>
<comment type="caution">
    <text evidence="2">The sequence shown here is derived from an EMBL/GenBank/DDBJ whole genome shotgun (WGS) entry which is preliminary data.</text>
</comment>
<dbReference type="InterPro" id="IPR045361">
    <property type="entry name" value="CIS_tube_prot_N"/>
</dbReference>